<dbReference type="RefSeq" id="XP_043132570.1">
    <property type="nucleotide sequence ID" value="XM_043276021.1"/>
</dbReference>
<protein>
    <submittedName>
        <fullName evidence="2">Uncharacterized protein</fullName>
    </submittedName>
</protein>
<name>A0A7R7ZJ78_ASPCH</name>
<feature type="compositionally biased region" description="Polar residues" evidence="1">
    <location>
        <begin position="157"/>
        <end position="167"/>
    </location>
</feature>
<evidence type="ECO:0000313" key="2">
    <source>
        <dbReference type="EMBL" id="BCR84048.1"/>
    </source>
</evidence>
<reference evidence="2" key="1">
    <citation type="submission" date="2021-01" db="EMBL/GenBank/DDBJ databases">
        <authorList>
            <consortium name="Aspergillus chevalieri M1 genome sequencing consortium"/>
            <person name="Kazuki M."/>
            <person name="Futagami T."/>
        </authorList>
    </citation>
    <scope>NUCLEOTIDE SEQUENCE</scope>
    <source>
        <strain evidence="2">M1</strain>
    </source>
</reference>
<feature type="compositionally biased region" description="Polar residues" evidence="1">
    <location>
        <begin position="176"/>
        <end position="187"/>
    </location>
</feature>
<proteinExistence type="predicted"/>
<dbReference type="EMBL" id="AP024416">
    <property type="protein sequence ID" value="BCR84048.1"/>
    <property type="molecule type" value="Genomic_DNA"/>
</dbReference>
<feature type="compositionally biased region" description="Basic residues" evidence="1">
    <location>
        <begin position="33"/>
        <end position="42"/>
    </location>
</feature>
<evidence type="ECO:0000256" key="1">
    <source>
        <dbReference type="SAM" id="MobiDB-lite"/>
    </source>
</evidence>
<reference evidence="2" key="2">
    <citation type="submission" date="2021-02" db="EMBL/GenBank/DDBJ databases">
        <title>Aspergillus chevalieri M1 genome sequence.</title>
        <authorList>
            <person name="Kadooka C."/>
            <person name="Mori K."/>
            <person name="Futagami T."/>
        </authorList>
    </citation>
    <scope>NUCLEOTIDE SEQUENCE</scope>
    <source>
        <strain evidence="2">M1</strain>
    </source>
</reference>
<accession>A0A7R7ZJ78</accession>
<sequence length="399" mass="43936">MAPITRHSVRGIASGSALHRGHHRAQVITASAKTHRHRKPKKPDKQTEGDPGEPNAPPPAPTPSNMDMEVETEASMTTLEPQSPNEQLDLELTKHASIALQARAEREKEEDKEILELLTLLDKKVSSMKQRSLDRASSFGNALQSFVHNYFTHSGTSARDQTATANQAPAGAPQTYAATATEPSSDNKTTRKPHNTPPKPERPLRLFLRLPTDHPARHASPHVALQKLRSSLDPAVTATIKEIQHIPTGLAIGPKDAQSGQILLNKKEEIQQAIQGSNAELEQRWAIFVIPSAIKQYIGYDGSIVTVSEQAAKEEFKLQTGTMPLKLHWSRKSQEHSLNTDNTATMVLAVPETSAPRIPPWIHFFGKNLRIRRKIITPKVQQCAVTDLVVLDSRDDAGS</sequence>
<dbReference type="GeneID" id="66978407"/>
<dbReference type="Proteomes" id="UP000637239">
    <property type="component" value="Chromosome 1"/>
</dbReference>
<organism evidence="2 3">
    <name type="scientific">Aspergillus chevalieri</name>
    <name type="common">Eurotium chevalieri</name>
    <dbReference type="NCBI Taxonomy" id="182096"/>
    <lineage>
        <taxon>Eukaryota</taxon>
        <taxon>Fungi</taxon>
        <taxon>Dikarya</taxon>
        <taxon>Ascomycota</taxon>
        <taxon>Pezizomycotina</taxon>
        <taxon>Eurotiomycetes</taxon>
        <taxon>Eurotiomycetidae</taxon>
        <taxon>Eurotiales</taxon>
        <taxon>Aspergillaceae</taxon>
        <taxon>Aspergillus</taxon>
        <taxon>Aspergillus subgen. Aspergillus</taxon>
    </lineage>
</organism>
<feature type="compositionally biased region" description="Polar residues" evidence="1">
    <location>
        <begin position="74"/>
        <end position="84"/>
    </location>
</feature>
<feature type="region of interest" description="Disordered" evidence="1">
    <location>
        <begin position="157"/>
        <end position="203"/>
    </location>
</feature>
<evidence type="ECO:0000313" key="3">
    <source>
        <dbReference type="Proteomes" id="UP000637239"/>
    </source>
</evidence>
<dbReference type="AlphaFoldDB" id="A0A7R7ZJ78"/>
<keyword evidence="3" id="KW-1185">Reference proteome</keyword>
<dbReference type="KEGG" id="ache:ACHE_11450A"/>
<gene>
    <name evidence="2" type="ORF">ACHE_11450A</name>
</gene>
<feature type="region of interest" description="Disordered" evidence="1">
    <location>
        <begin position="1"/>
        <end position="84"/>
    </location>
</feature>